<feature type="signal peptide" evidence="2">
    <location>
        <begin position="1"/>
        <end position="22"/>
    </location>
</feature>
<reference evidence="4" key="3">
    <citation type="submission" date="2019-03" db="EMBL/GenBank/DDBJ databases">
        <authorList>
            <person name="Whitman W."/>
            <person name="Huntemann M."/>
            <person name="Clum A."/>
            <person name="Pillay M."/>
            <person name="Palaniappan K."/>
            <person name="Varghese N."/>
            <person name="Mikhailova N."/>
            <person name="Stamatis D."/>
            <person name="Reddy T."/>
            <person name="Daum C."/>
            <person name="Shapiro N."/>
            <person name="Ivanova N."/>
            <person name="Kyrpides N."/>
            <person name="Woyke T."/>
        </authorList>
    </citation>
    <scope>NUCLEOTIDE SEQUENCE</scope>
    <source>
        <strain evidence="4">P5626</strain>
    </source>
</reference>
<sequence length="721" mass="78069">MYYFVKRIFVLFVFLSSLVISSQNQIVTYAGGIGSEIFNDATQLSNGNFIVVGGADNMNWIPQSVSIITLPNPGIVNASGTRAAFLIEFDNTLQKMLKVYRLPSGAAEDFRFIKVTNLSQDPTGSIYISGKTSQGYFIGKLNNNFVTGSPTGFQWVKNILANPGSYQKDNQPWDVGGDGKVVYATGESHGNNWAAIHRLNSQGSDEIVNNWRIHWKTTGGEYYGKASNYPGGISGLLYSGIVFKKDASRCELRSTNQADYDLWQSDGNGGTKKGKWPLDVLFNGPCNPGAAGNSASGPGYTGYRPASTATYGPSTIAIDKRNNYIYIGFNAKSTLPGGEPDFEPAVMAMDNQGELIWWNRLYHEKRSDGSLHVSSPDQYIDALAIDYSLAPALGNIVVGARCHGNNTENFWEGNTVKATPSASGFQNNFTGNTGNIHISWLGKLSLLSGTLKNSTYMAEYADNATNLGKVHPDPNLDGWPNPNEGWPTVNTTRMSPNTLKVAADGSVIVLAKGRRTITTANAYQKMIKPSQGASAWNSFVRVYSPDLSKPLYSSLIVGQWNTSTGAEGDNVQLCGAFKTADGIVVVGQHTGTGGQIPVSNVPAWGNNLYNGQSAILTHLKIDNLKNTLGKQASLSVSDPIILKDAEIFPNPSDNIVTISLDQANIHAITVSTMEGKTVLKKDFPNEKTSTELDISALPTGIYLIRIEDNNKNFVVKKLIRK</sequence>
<evidence type="ECO:0000256" key="1">
    <source>
        <dbReference type="ARBA" id="ARBA00022729"/>
    </source>
</evidence>
<feature type="domain" description="Secretion system C-terminal sorting" evidence="3">
    <location>
        <begin position="647"/>
        <end position="719"/>
    </location>
</feature>
<dbReference type="NCBIfam" id="TIGR04183">
    <property type="entry name" value="Por_Secre_tail"/>
    <property type="match status" value="1"/>
</dbReference>
<dbReference type="Pfam" id="PF18962">
    <property type="entry name" value="Por_Secre_tail"/>
    <property type="match status" value="1"/>
</dbReference>
<feature type="chain" id="PRO_5043204729" evidence="2">
    <location>
        <begin position="23"/>
        <end position="721"/>
    </location>
</feature>
<comment type="caution">
    <text evidence="5">The sequence shown here is derived from an EMBL/GenBank/DDBJ whole genome shotgun (WGS) entry which is preliminary data.</text>
</comment>
<organism evidence="5 7">
    <name type="scientific">Flavobacterium circumlabens</name>
    <dbReference type="NCBI Taxonomy" id="2133765"/>
    <lineage>
        <taxon>Bacteria</taxon>
        <taxon>Pseudomonadati</taxon>
        <taxon>Bacteroidota</taxon>
        <taxon>Flavobacteriia</taxon>
        <taxon>Flavobacteriales</taxon>
        <taxon>Flavobacteriaceae</taxon>
        <taxon>Flavobacterium</taxon>
    </lineage>
</organism>
<dbReference type="AlphaFoldDB" id="A0A4Y7UEL3"/>
<keyword evidence="1 2" id="KW-0732">Signal</keyword>
<dbReference type="RefSeq" id="WP_132033479.1">
    <property type="nucleotide sequence ID" value="NZ_QWDN01000002.1"/>
</dbReference>
<dbReference type="EMBL" id="QWDN01000002">
    <property type="protein sequence ID" value="TEB44867.1"/>
    <property type="molecule type" value="Genomic_DNA"/>
</dbReference>
<evidence type="ECO:0000313" key="6">
    <source>
        <dbReference type="Proteomes" id="UP000295270"/>
    </source>
</evidence>
<reference evidence="5 7" key="2">
    <citation type="journal article" date="2018" name="Syst. Appl. Microbiol.">
        <title>Flavobacterium circumlabens sp. nov. and Flavobacterium cupreum sp. nov., two psychrotrophic species isolated from Antarctic environmental samples.</title>
        <authorList>
            <person name="Kralova S."/>
            <person name="Busse H.J."/>
            <person name="Svec P."/>
            <person name="Maslanova I."/>
            <person name="Stankova E."/>
            <person name="Bartak M."/>
            <person name="Sedlacek I."/>
        </authorList>
    </citation>
    <scope>NUCLEOTIDE SEQUENCE [LARGE SCALE GENOMIC DNA]</scope>
    <source>
        <strain evidence="5 7">CCM 8828</strain>
    </source>
</reference>
<evidence type="ECO:0000313" key="5">
    <source>
        <dbReference type="EMBL" id="TEB44867.1"/>
    </source>
</evidence>
<dbReference type="Proteomes" id="UP000298340">
    <property type="component" value="Unassembled WGS sequence"/>
</dbReference>
<evidence type="ECO:0000259" key="3">
    <source>
        <dbReference type="Pfam" id="PF18962"/>
    </source>
</evidence>
<dbReference type="OrthoDB" id="1388475at2"/>
<dbReference type="Proteomes" id="UP000295270">
    <property type="component" value="Unassembled WGS sequence"/>
</dbReference>
<gene>
    <name evidence="5" type="ORF">D0809_06665</name>
    <name evidence="4" type="ORF">EV142_102203</name>
</gene>
<proteinExistence type="predicted"/>
<accession>A0A4Y7UEL3</accession>
<evidence type="ECO:0000313" key="4">
    <source>
        <dbReference type="EMBL" id="TCN59585.1"/>
    </source>
</evidence>
<reference evidence="4 6" key="1">
    <citation type="journal article" date="2015" name="Stand. Genomic Sci.">
        <title>Genomic Encyclopedia of Bacterial and Archaeal Type Strains, Phase III: the genomes of soil and plant-associated and newly described type strains.</title>
        <authorList>
            <person name="Whitman W.B."/>
            <person name="Woyke T."/>
            <person name="Klenk H.P."/>
            <person name="Zhou Y."/>
            <person name="Lilburn T.G."/>
            <person name="Beck B.J."/>
            <person name="De Vos P."/>
            <person name="Vandamme P."/>
            <person name="Eisen J.A."/>
            <person name="Garrity G."/>
            <person name="Hugenholtz P."/>
            <person name="Kyrpides N.C."/>
        </authorList>
    </citation>
    <scope>NUCLEOTIDE SEQUENCE [LARGE SCALE GENOMIC DNA]</scope>
    <source>
        <strain evidence="4 6">P5626</strain>
    </source>
</reference>
<evidence type="ECO:0000313" key="7">
    <source>
        <dbReference type="Proteomes" id="UP000298340"/>
    </source>
</evidence>
<evidence type="ECO:0000256" key="2">
    <source>
        <dbReference type="SAM" id="SignalP"/>
    </source>
</evidence>
<dbReference type="EMBL" id="SLWA01000002">
    <property type="protein sequence ID" value="TCN59585.1"/>
    <property type="molecule type" value="Genomic_DNA"/>
</dbReference>
<protein>
    <submittedName>
        <fullName evidence="4">Secreted protein (Por secretion system target)</fullName>
    </submittedName>
    <submittedName>
        <fullName evidence="5">T9SS C-terminal target domain-containing protein</fullName>
    </submittedName>
</protein>
<name>A0A4Y7UEL3_9FLAO</name>
<dbReference type="InterPro" id="IPR026444">
    <property type="entry name" value="Secre_tail"/>
</dbReference>
<keyword evidence="6" id="KW-1185">Reference proteome</keyword>